<accession>A0A087EET4</accession>
<dbReference type="PRINTS" id="PR00762">
    <property type="entry name" value="CLCHANNEL"/>
</dbReference>
<keyword evidence="8" id="KW-0868">Chloride</keyword>
<dbReference type="Proteomes" id="UP000029080">
    <property type="component" value="Unassembled WGS sequence"/>
</dbReference>
<evidence type="ECO:0000313" key="12">
    <source>
        <dbReference type="Proteomes" id="UP000029080"/>
    </source>
</evidence>
<dbReference type="PANTHER" id="PTHR43427:SF6">
    <property type="entry name" value="CHLORIDE CHANNEL PROTEIN CLC-E"/>
    <property type="match status" value="1"/>
</dbReference>
<name>A0A087EET4_9BIFI</name>
<dbReference type="GO" id="GO:0005254">
    <property type="term" value="F:chloride channel activity"/>
    <property type="evidence" value="ECO:0007669"/>
    <property type="project" value="UniProtKB-KW"/>
</dbReference>
<keyword evidence="6 10" id="KW-0472">Membrane</keyword>
<keyword evidence="3 10" id="KW-0812">Transmembrane</keyword>
<comment type="caution">
    <text evidence="11">The sequence shown here is derived from an EMBL/GenBank/DDBJ whole genome shotgun (WGS) entry which is preliminary data.</text>
</comment>
<evidence type="ECO:0000256" key="4">
    <source>
        <dbReference type="ARBA" id="ARBA00022989"/>
    </source>
</evidence>
<feature type="transmembrane region" description="Helical" evidence="10">
    <location>
        <begin position="369"/>
        <end position="390"/>
    </location>
</feature>
<evidence type="ECO:0000256" key="10">
    <source>
        <dbReference type="SAM" id="Phobius"/>
    </source>
</evidence>
<dbReference type="Pfam" id="PF00654">
    <property type="entry name" value="Voltage_CLC"/>
    <property type="match status" value="1"/>
</dbReference>
<sequence length="396" mass="41008">MLILEGIGDGAQWLSNLAVENGFGTVSLWRLVFVVAAALIAGCVWWKLRTRTKRVPSVAQAVQGAIMPVWQSITHVLLQILIVGTGSSIGREVAPRELGALLAQRYCALLKLDAATTKMLVAVTAAAGLAGVYDAPLAGTMFAVEILLADIRIRTVGVALGASATAAFVADSITGRHAYYDVAAWQNALGGQFPVPANVTAFAVICGIVCGFLGAWFRILSSWAGKHKPQGVGIVWAMPLAALCTGLVAIWMPQVMGNGQKVAQSIFNTSLLPQLGGISVPFVVLILMLAKAVLTIATIRSGASGGVLQPGIAVGACAGALLGLVWMLVFPGTSLSIFVFIGAAALLSASQQAPLMALFLVMELTESPIALAVPAGVAVMMSVMVSGLVLKTYSRS</sequence>
<dbReference type="Gene3D" id="1.10.3080.10">
    <property type="entry name" value="Clc chloride channel"/>
    <property type="match status" value="1"/>
</dbReference>
<reference evidence="11 12" key="1">
    <citation type="submission" date="2014-03" db="EMBL/GenBank/DDBJ databases">
        <title>Genomics of Bifidobacteria.</title>
        <authorList>
            <person name="Ventura M."/>
            <person name="Milani C."/>
            <person name="Lugli G.A."/>
        </authorList>
    </citation>
    <scope>NUCLEOTIDE SEQUENCE [LARGE SCALE GENOMIC DNA]</scope>
    <source>
        <strain evidence="11 12">JCM 13495</strain>
    </source>
</reference>
<feature type="transmembrane region" description="Helical" evidence="10">
    <location>
        <begin position="232"/>
        <end position="252"/>
    </location>
</feature>
<comment type="subcellular location">
    <subcellularLocation>
        <location evidence="1">Membrane</location>
        <topology evidence="1">Multi-pass membrane protein</topology>
    </subcellularLocation>
</comment>
<keyword evidence="5" id="KW-0406">Ion transport</keyword>
<dbReference type="InterPro" id="IPR014743">
    <property type="entry name" value="Cl-channel_core"/>
</dbReference>
<dbReference type="eggNOG" id="COG0038">
    <property type="taxonomic scope" value="Bacteria"/>
</dbReference>
<evidence type="ECO:0000256" key="5">
    <source>
        <dbReference type="ARBA" id="ARBA00023065"/>
    </source>
</evidence>
<feature type="transmembrane region" description="Helical" evidence="10">
    <location>
        <begin position="28"/>
        <end position="48"/>
    </location>
</feature>
<feature type="transmembrane region" description="Helical" evidence="10">
    <location>
        <begin position="156"/>
        <end position="179"/>
    </location>
</feature>
<proteinExistence type="predicted"/>
<feature type="transmembrane region" description="Helical" evidence="10">
    <location>
        <begin position="306"/>
        <end position="329"/>
    </location>
</feature>
<evidence type="ECO:0000256" key="8">
    <source>
        <dbReference type="ARBA" id="ARBA00023214"/>
    </source>
</evidence>
<evidence type="ECO:0000256" key="1">
    <source>
        <dbReference type="ARBA" id="ARBA00004141"/>
    </source>
</evidence>
<evidence type="ECO:0000256" key="7">
    <source>
        <dbReference type="ARBA" id="ARBA00023173"/>
    </source>
</evidence>
<feature type="transmembrane region" description="Helical" evidence="10">
    <location>
        <begin position="199"/>
        <end position="220"/>
    </location>
</feature>
<keyword evidence="12" id="KW-1185">Reference proteome</keyword>
<dbReference type="PANTHER" id="PTHR43427">
    <property type="entry name" value="CHLORIDE CHANNEL PROTEIN CLC-E"/>
    <property type="match status" value="1"/>
</dbReference>
<evidence type="ECO:0000256" key="3">
    <source>
        <dbReference type="ARBA" id="ARBA00022692"/>
    </source>
</evidence>
<organism evidence="11 12">
    <name type="scientific">Bifidobacterium tsurumiense</name>
    <dbReference type="NCBI Taxonomy" id="356829"/>
    <lineage>
        <taxon>Bacteria</taxon>
        <taxon>Bacillati</taxon>
        <taxon>Actinomycetota</taxon>
        <taxon>Actinomycetes</taxon>
        <taxon>Bifidobacteriales</taxon>
        <taxon>Bifidobacteriaceae</taxon>
        <taxon>Bifidobacterium</taxon>
    </lineage>
</organism>
<dbReference type="InterPro" id="IPR050368">
    <property type="entry name" value="ClC-type_chloride_channel"/>
</dbReference>
<dbReference type="GO" id="GO:0034707">
    <property type="term" value="C:chloride channel complex"/>
    <property type="evidence" value="ECO:0007669"/>
    <property type="project" value="UniProtKB-KW"/>
</dbReference>
<feature type="transmembrane region" description="Helical" evidence="10">
    <location>
        <begin position="335"/>
        <end position="362"/>
    </location>
</feature>
<evidence type="ECO:0000256" key="9">
    <source>
        <dbReference type="ARBA" id="ARBA00023303"/>
    </source>
</evidence>
<feature type="transmembrane region" description="Helical" evidence="10">
    <location>
        <begin position="119"/>
        <end position="144"/>
    </location>
</feature>
<keyword evidence="2" id="KW-0813">Transport</keyword>
<dbReference type="STRING" id="356829.BITS_1621"/>
<keyword evidence="7" id="KW-0869">Chloride channel</keyword>
<feature type="transmembrane region" description="Helical" evidence="10">
    <location>
        <begin position="272"/>
        <end position="294"/>
    </location>
</feature>
<dbReference type="InterPro" id="IPR001807">
    <property type="entry name" value="ClC"/>
</dbReference>
<keyword evidence="4 10" id="KW-1133">Transmembrane helix</keyword>
<keyword evidence="9" id="KW-0407">Ion channel</keyword>
<evidence type="ECO:0000256" key="2">
    <source>
        <dbReference type="ARBA" id="ARBA00022448"/>
    </source>
</evidence>
<evidence type="ECO:0000256" key="6">
    <source>
        <dbReference type="ARBA" id="ARBA00023136"/>
    </source>
</evidence>
<dbReference type="AlphaFoldDB" id="A0A087EET4"/>
<dbReference type="SUPFAM" id="SSF81340">
    <property type="entry name" value="Clc chloride channel"/>
    <property type="match status" value="1"/>
</dbReference>
<evidence type="ECO:0000313" key="11">
    <source>
        <dbReference type="EMBL" id="KFJ06285.1"/>
    </source>
</evidence>
<dbReference type="EMBL" id="JGZU01000008">
    <property type="protein sequence ID" value="KFJ06285.1"/>
    <property type="molecule type" value="Genomic_DNA"/>
</dbReference>
<gene>
    <name evidence="11" type="ORF">BITS_1621</name>
</gene>
<protein>
    <submittedName>
        <fullName evidence="11">Chloride channel family chloride transporter</fullName>
    </submittedName>
</protein>